<dbReference type="GO" id="GO:0005829">
    <property type="term" value="C:cytosol"/>
    <property type="evidence" value="ECO:0007669"/>
    <property type="project" value="TreeGrafter"/>
</dbReference>
<keyword evidence="7" id="KW-1185">Reference proteome</keyword>
<evidence type="ECO:0000256" key="3">
    <source>
        <dbReference type="ARBA" id="ARBA00022737"/>
    </source>
</evidence>
<feature type="repeat" description="WD" evidence="4">
    <location>
        <begin position="226"/>
        <end position="267"/>
    </location>
</feature>
<dbReference type="InterPro" id="IPR001680">
    <property type="entry name" value="WD40_rpt"/>
</dbReference>
<keyword evidence="3" id="KW-0677">Repeat</keyword>
<evidence type="ECO:0000256" key="5">
    <source>
        <dbReference type="SAM" id="MobiDB-lite"/>
    </source>
</evidence>
<dbReference type="PROSITE" id="PS00678">
    <property type="entry name" value="WD_REPEATS_1"/>
    <property type="match status" value="1"/>
</dbReference>
<dbReference type="OrthoDB" id="340259at2759"/>
<dbReference type="PROSITE" id="PS50082">
    <property type="entry name" value="WD_REPEATS_2"/>
    <property type="match status" value="2"/>
</dbReference>
<dbReference type="PANTHER" id="PTHR21021">
    <property type="entry name" value="GAF/PUTATIVE CYTOSKELETAL PROTEIN"/>
    <property type="match status" value="1"/>
</dbReference>
<comment type="caution">
    <text evidence="6">The sequence shown here is derived from an EMBL/GenBank/DDBJ whole genome shotgun (WGS) entry which is preliminary data.</text>
</comment>
<name>A0A8H7CZ85_9AGAR</name>
<evidence type="ECO:0000256" key="2">
    <source>
        <dbReference type="ARBA" id="ARBA00022574"/>
    </source>
</evidence>
<protein>
    <submittedName>
        <fullName evidence="6">THO complex subunit 3</fullName>
    </submittedName>
</protein>
<dbReference type="GO" id="GO:0031929">
    <property type="term" value="P:TOR signaling"/>
    <property type="evidence" value="ECO:0007669"/>
    <property type="project" value="TreeGrafter"/>
</dbReference>
<dbReference type="InterPro" id="IPR015943">
    <property type="entry name" value="WD40/YVTN_repeat-like_dom_sf"/>
</dbReference>
<accession>A0A8H7CZ85</accession>
<gene>
    <name evidence="6" type="ORF">MSAN_01488300</name>
</gene>
<feature type="region of interest" description="Disordered" evidence="5">
    <location>
        <begin position="491"/>
        <end position="515"/>
    </location>
</feature>
<feature type="compositionally biased region" description="Basic and acidic residues" evidence="5">
    <location>
        <begin position="1"/>
        <end position="10"/>
    </location>
</feature>
<dbReference type="EMBL" id="JACAZH010000011">
    <property type="protein sequence ID" value="KAF7355705.1"/>
    <property type="molecule type" value="Genomic_DNA"/>
</dbReference>
<proteinExistence type="inferred from homology"/>
<organism evidence="6 7">
    <name type="scientific">Mycena sanguinolenta</name>
    <dbReference type="NCBI Taxonomy" id="230812"/>
    <lineage>
        <taxon>Eukaryota</taxon>
        <taxon>Fungi</taxon>
        <taxon>Dikarya</taxon>
        <taxon>Basidiomycota</taxon>
        <taxon>Agaricomycotina</taxon>
        <taxon>Agaricomycetes</taxon>
        <taxon>Agaricomycetidae</taxon>
        <taxon>Agaricales</taxon>
        <taxon>Marasmiineae</taxon>
        <taxon>Mycenaceae</taxon>
        <taxon>Mycena</taxon>
    </lineage>
</organism>
<comment type="similarity">
    <text evidence="1">Belongs to the TIP41 family.</text>
</comment>
<dbReference type="InterPro" id="IPR036322">
    <property type="entry name" value="WD40_repeat_dom_sf"/>
</dbReference>
<reference evidence="6" key="1">
    <citation type="submission" date="2020-05" db="EMBL/GenBank/DDBJ databases">
        <title>Mycena genomes resolve the evolution of fungal bioluminescence.</title>
        <authorList>
            <person name="Tsai I.J."/>
        </authorList>
    </citation>
    <scope>NUCLEOTIDE SEQUENCE</scope>
    <source>
        <strain evidence="6">160909Yilan</strain>
    </source>
</reference>
<dbReference type="Pfam" id="PF04176">
    <property type="entry name" value="TIP41"/>
    <property type="match status" value="1"/>
</dbReference>
<dbReference type="PANTHER" id="PTHR21021:SF16">
    <property type="entry name" value="TIP41-LIKE PROTEIN"/>
    <property type="match status" value="1"/>
</dbReference>
<feature type="region of interest" description="Disordered" evidence="5">
    <location>
        <begin position="1"/>
        <end position="24"/>
    </location>
</feature>
<dbReference type="SMART" id="SM00320">
    <property type="entry name" value="WD40"/>
    <property type="match status" value="4"/>
</dbReference>
<evidence type="ECO:0000256" key="1">
    <source>
        <dbReference type="ARBA" id="ARBA00006658"/>
    </source>
</evidence>
<keyword evidence="2 4" id="KW-0853">WD repeat</keyword>
<dbReference type="SUPFAM" id="SSF50978">
    <property type="entry name" value="WD40 repeat-like"/>
    <property type="match status" value="1"/>
</dbReference>
<evidence type="ECO:0000313" key="7">
    <source>
        <dbReference type="Proteomes" id="UP000623467"/>
    </source>
</evidence>
<dbReference type="Gene3D" id="2.130.10.10">
    <property type="entry name" value="YVTN repeat-like/Quinoprotein amine dehydrogenase"/>
    <property type="match status" value="2"/>
</dbReference>
<dbReference type="AlphaFoldDB" id="A0A8H7CZ85"/>
<dbReference type="InterPro" id="IPR051330">
    <property type="entry name" value="Phosphatase_reg/MetRdx"/>
</dbReference>
<evidence type="ECO:0000256" key="4">
    <source>
        <dbReference type="PROSITE-ProRule" id="PRU00221"/>
    </source>
</evidence>
<dbReference type="InterPro" id="IPR007303">
    <property type="entry name" value="TIP41-like"/>
</dbReference>
<dbReference type="Proteomes" id="UP000623467">
    <property type="component" value="Unassembled WGS sequence"/>
</dbReference>
<evidence type="ECO:0000313" key="6">
    <source>
        <dbReference type="EMBL" id="KAF7355705.1"/>
    </source>
</evidence>
<dbReference type="Pfam" id="PF00400">
    <property type="entry name" value="WD40"/>
    <property type="match status" value="2"/>
</dbReference>
<sequence length="673" mass="73924">MAHNNGKDAQDEIPEPQRPPSPPLYTTFATRGVHPPTFSAFKPRDYRYHSQQAMTHVAWSCDGKRLAAVGIDKVTRVWVPEKGMEQKHATMFSGAHSDEVDYVSWNPTHPDLFCTSSQKDRRIVFWDARQSRCTQQCSLKVSPVQTNYSPDGRALLYTSVGHQLFFLTLGKEGDEAKEAWHPSPKDPVVASTAVFNHVGDGIVLTHHTEHTLRVVDYPTLVLRESSAAHVGGCVAVALDPRGRYLASGGHDSIVNIFDLTEWIAIRTITSCEHSINAISFSHDGEYLAIANAGSYIDICATETGAPLHRVPALSPAPTVTWHPSKYAIAYCGQTPKREGGPLPVAVVNRAVAVPVHKLLESPTTRAIQIKDWTVTVSTNPISNAHALDALHASLGFPLPEMTFGSNFLTLEHAPSKWKYGFATPDALRGVKNGEMGPGDGGVKVGYADAWLKSRTTAGSSLPMPKTVPTKPYDWTYTTTYAGHAGVWTPPEVDTESEAGSRPVTPTPVDDTPPRPWAWTPADADNPLHTIPIAELTRPDPILFYAEVPLFEDELHDNGSSHFLVRVRVMPTCIFILTRFTLRVDNVLFRTHDTRMYHSFASKPPLVVRETSGWEAPYDRVKGALPRRDDLTPLTDPNFIAKVLTGMPRQASQEVGANTGWRGLGTRVEVAVLG</sequence>
<feature type="repeat" description="WD" evidence="4">
    <location>
        <begin position="93"/>
        <end position="136"/>
    </location>
</feature>
<dbReference type="InterPro" id="IPR019775">
    <property type="entry name" value="WD40_repeat_CS"/>
</dbReference>